<reference evidence="16 17" key="1">
    <citation type="submission" date="2018-08" db="EMBL/GenBank/DDBJ databases">
        <title>A genome reference for cultivated species of the human gut microbiota.</title>
        <authorList>
            <person name="Zou Y."/>
            <person name="Xue W."/>
            <person name="Luo G."/>
        </authorList>
    </citation>
    <scope>NUCLEOTIDE SEQUENCE [LARGE SCALE GENOMIC DNA]</scope>
    <source>
        <strain evidence="9 20">AF12-11</strain>
        <strain evidence="8 22">AF19-4AC</strain>
        <strain evidence="7 28">AF21-25</strain>
        <strain evidence="6 23">AF25-11</strain>
        <strain evidence="14 21">AF36-1BH</strain>
        <strain evidence="13 24">AF42-21</strain>
        <strain evidence="12 27">AM23-7AC</strain>
        <strain evidence="11 25">AM40-15AC</strain>
        <strain evidence="10 26">AM42-8</strain>
        <strain evidence="5 17">OM03-2</strain>
        <strain evidence="4 19">TF09-3</strain>
        <strain evidence="3 18">TF11-11</strain>
        <strain evidence="2 16">TM09-19AC</strain>
    </source>
</reference>
<dbReference type="EMBL" id="QSQQ01000011">
    <property type="protein sequence ID" value="RGK47346.1"/>
    <property type="molecule type" value="Genomic_DNA"/>
</dbReference>
<dbReference type="EMBL" id="QRNS01000019">
    <property type="protein sequence ID" value="RHK61754.1"/>
    <property type="molecule type" value="Genomic_DNA"/>
</dbReference>
<dbReference type="EMBL" id="QSRA01000035">
    <property type="protein sequence ID" value="RGK78095.1"/>
    <property type="molecule type" value="Genomic_DNA"/>
</dbReference>
<reference evidence="15 29" key="2">
    <citation type="submission" date="2019-07" db="EMBL/GenBank/DDBJ databases">
        <authorList>
            <person name="Hibberd C M."/>
            <person name="Gehrig L. J."/>
            <person name="Chang H.-W."/>
            <person name="Venkatesh S."/>
        </authorList>
    </citation>
    <scope>NUCLEOTIDE SEQUENCE [LARGE SCALE GENOMIC DNA]</scope>
    <source>
        <strain evidence="15">Dorea_formicigenerans_SSTS_Bg7063</strain>
    </source>
</reference>
<dbReference type="Proteomes" id="UP000261208">
    <property type="component" value="Unassembled WGS sequence"/>
</dbReference>
<evidence type="ECO:0000313" key="3">
    <source>
        <dbReference type="EMBL" id="RGK47346.1"/>
    </source>
</evidence>
<evidence type="ECO:0000313" key="24">
    <source>
        <dbReference type="Proteomes" id="UP000284152"/>
    </source>
</evidence>
<evidence type="ECO:0000313" key="1">
    <source>
        <dbReference type="EMBL" id="NME57957.1"/>
    </source>
</evidence>
<dbReference type="EMBL" id="QSAJ01000003">
    <property type="protein sequence ID" value="RGW55480.1"/>
    <property type="molecule type" value="Genomic_DNA"/>
</dbReference>
<dbReference type="Proteomes" id="UP000284152">
    <property type="component" value="Unassembled WGS sequence"/>
</dbReference>
<dbReference type="Proteomes" id="UP000283652">
    <property type="component" value="Unassembled WGS sequence"/>
</dbReference>
<dbReference type="Proteomes" id="UP000260841">
    <property type="component" value="Unassembled WGS sequence"/>
</dbReference>
<accession>A0A3E4MCR8</accession>
<proteinExistence type="predicted"/>
<evidence type="ECO:0000313" key="8">
    <source>
        <dbReference type="EMBL" id="RGT08316.1"/>
    </source>
</evidence>
<dbReference type="Proteomes" id="UP000283630">
    <property type="component" value="Unassembled WGS sequence"/>
</dbReference>
<evidence type="ECO:0000313" key="16">
    <source>
        <dbReference type="Proteomes" id="UP000260664"/>
    </source>
</evidence>
<reference evidence="1 30" key="3">
    <citation type="submission" date="2020-04" db="EMBL/GenBank/DDBJ databases">
        <authorList>
            <person name="Hitch T.C.A."/>
            <person name="Wylensek D."/>
            <person name="Clavel T."/>
        </authorList>
    </citation>
    <scope>NUCLEOTIDE SEQUENCE [LARGE SCALE GENOMIC DNA]</scope>
    <source>
        <strain evidence="1 30">BSM-383-APC-5F</strain>
    </source>
</reference>
<evidence type="ECO:0000313" key="30">
    <source>
        <dbReference type="Proteomes" id="UP000580130"/>
    </source>
</evidence>
<evidence type="ECO:0000313" key="5">
    <source>
        <dbReference type="EMBL" id="RGN93337.1"/>
    </source>
</evidence>
<dbReference type="Proteomes" id="UP000580130">
    <property type="component" value="Unassembled WGS sequence"/>
</dbReference>
<dbReference type="Proteomes" id="UP000358366">
    <property type="component" value="Unassembled WGS sequence"/>
</dbReference>
<evidence type="ECO:0000313" key="13">
    <source>
        <dbReference type="EMBL" id="RHK61754.1"/>
    </source>
</evidence>
<dbReference type="EMBL" id="QRUK01000010">
    <property type="protein sequence ID" value="RGR59085.1"/>
    <property type="molecule type" value="Genomic_DNA"/>
</dbReference>
<evidence type="ECO:0000313" key="10">
    <source>
        <dbReference type="EMBL" id="RHA67499.1"/>
    </source>
</evidence>
<evidence type="ECO:0000313" key="14">
    <source>
        <dbReference type="EMBL" id="RHL86407.1"/>
    </source>
</evidence>
<evidence type="ECO:0000313" key="20">
    <source>
        <dbReference type="Proteomes" id="UP000266376"/>
    </source>
</evidence>
<evidence type="ECO:0000313" key="23">
    <source>
        <dbReference type="Proteomes" id="UP000283652"/>
    </source>
</evidence>
<dbReference type="Proteomes" id="UP000285981">
    <property type="component" value="Unassembled WGS sequence"/>
</dbReference>
<evidence type="ECO:0000313" key="27">
    <source>
        <dbReference type="Proteomes" id="UP000285666"/>
    </source>
</evidence>
<evidence type="ECO:0000313" key="19">
    <source>
        <dbReference type="Proteomes" id="UP000261324"/>
    </source>
</evidence>
<dbReference type="EMBL" id="QRHN01000011">
    <property type="protein sequence ID" value="RHF78390.1"/>
    <property type="molecule type" value="Genomic_DNA"/>
</dbReference>
<gene>
    <name evidence="15" type="ORF">DFSSTS7063_02293</name>
    <name evidence="13" type="ORF">DW054_11770</name>
    <name evidence="12" type="ORF">DW658_09275</name>
    <name evidence="11" type="ORF">DW885_07775</name>
    <name evidence="10" type="ORF">DW924_12080</name>
    <name evidence="9" type="ORF">DWV67_01955</name>
    <name evidence="8" type="ORF">DWX53_10495</name>
    <name evidence="7" type="ORF">DWX78_14590</name>
    <name evidence="6" type="ORF">DWY33_07260</name>
    <name evidence="14" type="ORF">DWZ98_11985</name>
    <name evidence="5" type="ORF">DXB36_03210</name>
    <name evidence="4" type="ORF">DXC93_15990</name>
    <name evidence="3" type="ORF">DXD10_09535</name>
    <name evidence="2" type="ORF">DXD84_04320</name>
    <name evidence="1" type="ORF">HF855_11195</name>
</gene>
<evidence type="ECO:0000313" key="4">
    <source>
        <dbReference type="EMBL" id="RGK78095.1"/>
    </source>
</evidence>
<dbReference type="EMBL" id="QSOI01000004">
    <property type="protein sequence ID" value="RGI85318.1"/>
    <property type="molecule type" value="Genomic_DNA"/>
</dbReference>
<dbReference type="Proteomes" id="UP000283325">
    <property type="component" value="Unassembled WGS sequence"/>
</dbReference>
<dbReference type="Proteomes" id="UP000266376">
    <property type="component" value="Unassembled WGS sequence"/>
</dbReference>
<dbReference type="Proteomes" id="UP000285642">
    <property type="component" value="Unassembled WGS sequence"/>
</dbReference>
<evidence type="ECO:0000313" key="7">
    <source>
        <dbReference type="EMBL" id="RGS67153.1"/>
    </source>
</evidence>
<evidence type="ECO:0000313" key="9">
    <source>
        <dbReference type="EMBL" id="RGW55480.1"/>
    </source>
</evidence>
<evidence type="ECO:0000313" key="17">
    <source>
        <dbReference type="Proteomes" id="UP000260841"/>
    </source>
</evidence>
<dbReference type="EMBL" id="QRPD01000011">
    <property type="protein sequence ID" value="RHL86407.1"/>
    <property type="molecule type" value="Genomic_DNA"/>
</dbReference>
<name>A0A3E4MCR8_9FIRM</name>
<dbReference type="Proteomes" id="UP000261324">
    <property type="component" value="Unassembled WGS sequence"/>
</dbReference>
<evidence type="ECO:0000313" key="22">
    <source>
        <dbReference type="Proteomes" id="UP000283630"/>
    </source>
</evidence>
<evidence type="ECO:0000313" key="28">
    <source>
        <dbReference type="Proteomes" id="UP000285981"/>
    </source>
</evidence>
<dbReference type="EMBL" id="CABHNI010000043">
    <property type="protein sequence ID" value="VUX16289.1"/>
    <property type="molecule type" value="Genomic_DNA"/>
</dbReference>
<dbReference type="EMBL" id="QSGQ01000004">
    <property type="protein sequence ID" value="RHB40065.1"/>
    <property type="molecule type" value="Genomic_DNA"/>
</dbReference>
<dbReference type="Proteomes" id="UP000285666">
    <property type="component" value="Unassembled WGS sequence"/>
</dbReference>
<evidence type="ECO:0000313" key="26">
    <source>
        <dbReference type="Proteomes" id="UP000285642"/>
    </source>
</evidence>
<sequence>MKEKIIQGGIVNGVKMLVCPTWEEDFQTEIHKTGGCLRISMNYSAVDVSYWKELEEIAERYGYDLDEEAKEIINEYVKKYEQFDDMIWMSGETEIGFETFCRALAKKAGISPRQAKEYVVSNLHNLEHEEAVDALLLALQIIKSENGLEGTQWNKPTCDFLKKEFEKMLGLNDGQANA</sequence>
<evidence type="ECO:0000313" key="25">
    <source>
        <dbReference type="Proteomes" id="UP000284883"/>
    </source>
</evidence>
<dbReference type="RefSeq" id="WP_005335465.1">
    <property type="nucleotide sequence ID" value="NZ_AP031430.1"/>
</dbReference>
<dbReference type="EMBL" id="QSVB01000002">
    <property type="protein sequence ID" value="RGN93337.1"/>
    <property type="molecule type" value="Genomic_DNA"/>
</dbReference>
<evidence type="ECO:0000313" key="15">
    <source>
        <dbReference type="EMBL" id="VUX16289.1"/>
    </source>
</evidence>
<evidence type="ECO:0000313" key="6">
    <source>
        <dbReference type="EMBL" id="RGR59085.1"/>
    </source>
</evidence>
<evidence type="ECO:0000313" key="29">
    <source>
        <dbReference type="Proteomes" id="UP000358366"/>
    </source>
</evidence>
<evidence type="ECO:0000313" key="11">
    <source>
        <dbReference type="EMBL" id="RHB40065.1"/>
    </source>
</evidence>
<evidence type="ECO:0000313" key="2">
    <source>
        <dbReference type="EMBL" id="RGI85318.1"/>
    </source>
</evidence>
<dbReference type="EMBL" id="JABAFX010000030">
    <property type="protein sequence ID" value="NME57957.1"/>
    <property type="molecule type" value="Genomic_DNA"/>
</dbReference>
<dbReference type="EMBL" id="QRVU01000116">
    <property type="protein sequence ID" value="RGS67153.1"/>
    <property type="molecule type" value="Genomic_DNA"/>
</dbReference>
<evidence type="ECO:0000313" key="12">
    <source>
        <dbReference type="EMBL" id="RHF78390.1"/>
    </source>
</evidence>
<dbReference type="Proteomes" id="UP000260664">
    <property type="component" value="Unassembled WGS sequence"/>
</dbReference>
<dbReference type="GeneID" id="92863767"/>
<dbReference type="Proteomes" id="UP000284883">
    <property type="component" value="Unassembled WGS sequence"/>
</dbReference>
<evidence type="ECO:0000313" key="18">
    <source>
        <dbReference type="Proteomes" id="UP000261208"/>
    </source>
</evidence>
<dbReference type="EMBL" id="QRWH01000009">
    <property type="protein sequence ID" value="RGT08316.1"/>
    <property type="molecule type" value="Genomic_DNA"/>
</dbReference>
<dbReference type="EMBL" id="QSFS01000014">
    <property type="protein sequence ID" value="RHA67499.1"/>
    <property type="molecule type" value="Genomic_DNA"/>
</dbReference>
<organism evidence="3 18">
    <name type="scientific">Dorea formicigenerans</name>
    <dbReference type="NCBI Taxonomy" id="39486"/>
    <lineage>
        <taxon>Bacteria</taxon>
        <taxon>Bacillati</taxon>
        <taxon>Bacillota</taxon>
        <taxon>Clostridia</taxon>
        <taxon>Lachnospirales</taxon>
        <taxon>Lachnospiraceae</taxon>
        <taxon>Dorea</taxon>
    </lineage>
</organism>
<dbReference type="AlphaFoldDB" id="A0A3E4MCR8"/>
<protein>
    <submittedName>
        <fullName evidence="3">Uncharacterized protein</fullName>
    </submittedName>
</protein>
<evidence type="ECO:0000313" key="21">
    <source>
        <dbReference type="Proteomes" id="UP000283325"/>
    </source>
</evidence>